<protein>
    <submittedName>
        <fullName evidence="2">Uncharacterized protein</fullName>
    </submittedName>
</protein>
<dbReference type="Proteomes" id="UP001469553">
    <property type="component" value="Unassembled WGS sequence"/>
</dbReference>
<sequence>MGGRRGTPWTGRQSIAGQYRHTQDKPPLTHSFTPKGNLEKPVNSHVFGLWEEENPERTHACTRRTCKLQKDPRPGVEPRIFLLQGNSATNRATVQPKHKYTGQKNKGNT</sequence>
<name>A0ABV0ZS26_9TELE</name>
<proteinExistence type="predicted"/>
<evidence type="ECO:0000313" key="2">
    <source>
        <dbReference type="EMBL" id="MEQ2309088.1"/>
    </source>
</evidence>
<feature type="region of interest" description="Disordered" evidence="1">
    <location>
        <begin position="1"/>
        <end position="40"/>
    </location>
</feature>
<feature type="region of interest" description="Disordered" evidence="1">
    <location>
        <begin position="65"/>
        <end position="109"/>
    </location>
</feature>
<keyword evidence="3" id="KW-1185">Reference proteome</keyword>
<evidence type="ECO:0000313" key="3">
    <source>
        <dbReference type="Proteomes" id="UP001469553"/>
    </source>
</evidence>
<organism evidence="2 3">
    <name type="scientific">Ameca splendens</name>
    <dbReference type="NCBI Taxonomy" id="208324"/>
    <lineage>
        <taxon>Eukaryota</taxon>
        <taxon>Metazoa</taxon>
        <taxon>Chordata</taxon>
        <taxon>Craniata</taxon>
        <taxon>Vertebrata</taxon>
        <taxon>Euteleostomi</taxon>
        <taxon>Actinopterygii</taxon>
        <taxon>Neopterygii</taxon>
        <taxon>Teleostei</taxon>
        <taxon>Neoteleostei</taxon>
        <taxon>Acanthomorphata</taxon>
        <taxon>Ovalentaria</taxon>
        <taxon>Atherinomorphae</taxon>
        <taxon>Cyprinodontiformes</taxon>
        <taxon>Goodeidae</taxon>
        <taxon>Ameca</taxon>
    </lineage>
</organism>
<comment type="caution">
    <text evidence="2">The sequence shown here is derived from an EMBL/GenBank/DDBJ whole genome shotgun (WGS) entry which is preliminary data.</text>
</comment>
<accession>A0ABV0ZS26</accession>
<gene>
    <name evidence="2" type="ORF">AMECASPLE_035042</name>
</gene>
<evidence type="ECO:0000256" key="1">
    <source>
        <dbReference type="SAM" id="MobiDB-lite"/>
    </source>
</evidence>
<reference evidence="2 3" key="1">
    <citation type="submission" date="2021-06" db="EMBL/GenBank/DDBJ databases">
        <authorList>
            <person name="Palmer J.M."/>
        </authorList>
    </citation>
    <scope>NUCLEOTIDE SEQUENCE [LARGE SCALE GENOMIC DNA]</scope>
    <source>
        <strain evidence="2 3">AS_MEX2019</strain>
        <tissue evidence="2">Muscle</tissue>
    </source>
</reference>
<dbReference type="EMBL" id="JAHRIP010070939">
    <property type="protein sequence ID" value="MEQ2309088.1"/>
    <property type="molecule type" value="Genomic_DNA"/>
</dbReference>
<feature type="compositionally biased region" description="Polar residues" evidence="1">
    <location>
        <begin position="84"/>
        <end position="93"/>
    </location>
</feature>